<evidence type="ECO:0000256" key="2">
    <source>
        <dbReference type="SAM" id="SignalP"/>
    </source>
</evidence>
<dbReference type="PANTHER" id="PTHR30290:SF82">
    <property type="entry name" value="ABC-TYPE DIPEPTIDE_OLIGOPEPTIDE TRANSPORT SYSTEM, PERIPLASMIC COMPONENT"/>
    <property type="match status" value="1"/>
</dbReference>
<feature type="domain" description="Solute-binding protein family 5" evidence="3">
    <location>
        <begin position="121"/>
        <end position="507"/>
    </location>
</feature>
<feature type="compositionally biased region" description="Basic and acidic residues" evidence="1">
    <location>
        <begin position="52"/>
        <end position="69"/>
    </location>
</feature>
<keyword evidence="5" id="KW-1185">Reference proteome</keyword>
<dbReference type="InterPro" id="IPR039424">
    <property type="entry name" value="SBP_5"/>
</dbReference>
<dbReference type="PROSITE" id="PS51257">
    <property type="entry name" value="PROKAR_LIPOPROTEIN"/>
    <property type="match status" value="1"/>
</dbReference>
<keyword evidence="2" id="KW-0732">Signal</keyword>
<comment type="caution">
    <text evidence="4">The sequence shown here is derived from an EMBL/GenBank/DDBJ whole genome shotgun (WGS) entry which is preliminary data.</text>
</comment>
<feature type="chain" id="PRO_5045411367" evidence="2">
    <location>
        <begin position="29"/>
        <end position="625"/>
    </location>
</feature>
<dbReference type="InterPro" id="IPR000914">
    <property type="entry name" value="SBP_5_dom"/>
</dbReference>
<dbReference type="Gene3D" id="3.10.105.10">
    <property type="entry name" value="Dipeptide-binding Protein, Domain 3"/>
    <property type="match status" value="1"/>
</dbReference>
<dbReference type="Gene3D" id="3.90.76.10">
    <property type="entry name" value="Dipeptide-binding Protein, Domain 1"/>
    <property type="match status" value="1"/>
</dbReference>
<organism evidence="4 5">
    <name type="scientific">Clostridium boliviensis</name>
    <dbReference type="NCBI Taxonomy" id="318465"/>
    <lineage>
        <taxon>Bacteria</taxon>
        <taxon>Bacillati</taxon>
        <taxon>Bacillota</taxon>
        <taxon>Clostridia</taxon>
        <taxon>Eubacteriales</taxon>
        <taxon>Clostridiaceae</taxon>
        <taxon>Clostridium</taxon>
    </lineage>
</organism>
<dbReference type="Proteomes" id="UP001276854">
    <property type="component" value="Unassembled WGS sequence"/>
</dbReference>
<dbReference type="SUPFAM" id="SSF53850">
    <property type="entry name" value="Periplasmic binding protein-like II"/>
    <property type="match status" value="1"/>
</dbReference>
<dbReference type="CDD" id="cd08509">
    <property type="entry name" value="PBP2_TmCBP_oligosaccharides_like"/>
    <property type="match status" value="1"/>
</dbReference>
<dbReference type="Pfam" id="PF00496">
    <property type="entry name" value="SBP_bac_5"/>
    <property type="match status" value="1"/>
</dbReference>
<dbReference type="InterPro" id="IPR030678">
    <property type="entry name" value="Peptide/Ni-bd"/>
</dbReference>
<evidence type="ECO:0000313" key="5">
    <source>
        <dbReference type="Proteomes" id="UP001276854"/>
    </source>
</evidence>
<dbReference type="PIRSF" id="PIRSF002741">
    <property type="entry name" value="MppA"/>
    <property type="match status" value="1"/>
</dbReference>
<gene>
    <name evidence="4" type="ORF">RZO55_04125</name>
</gene>
<dbReference type="PANTHER" id="PTHR30290">
    <property type="entry name" value="PERIPLASMIC BINDING COMPONENT OF ABC TRANSPORTER"/>
    <property type="match status" value="1"/>
</dbReference>
<evidence type="ECO:0000259" key="3">
    <source>
        <dbReference type="Pfam" id="PF00496"/>
    </source>
</evidence>
<name>A0ABU4GGL7_9CLOT</name>
<evidence type="ECO:0000256" key="1">
    <source>
        <dbReference type="SAM" id="MobiDB-lite"/>
    </source>
</evidence>
<dbReference type="EMBL" id="JAWONS010000099">
    <property type="protein sequence ID" value="MDW2796765.1"/>
    <property type="molecule type" value="Genomic_DNA"/>
</dbReference>
<sequence length="625" mass="69713">MRKRQNKWTALLTVGAMTLTLLSGCQKAAPADGTEQTSKAEETKVTAAKSSAAEETKATEEAGSTPRKETLYFNGQQWGTINDWNPLSSNSNNAMAIAQQDNAREIIYETLFMYNMLDGKLYGLLGKDYSWNDGQTELTITLNPDAKWSDGTPVTAQDVVYTFDCHKKYATAQGSDYSNYIESVDVKDDHTAIFKAKLDETGLPVNPLKVVEYTPKIYVMQKAYLQKVEERNGNDADKIKQDRMEDFVSSGPYKSYYNDDQKVVFVRDDNYWGKALWGKLPAPKYITHVIYENNAAGDTAFKSGEVDVSQQFITNVQKLWEEDGLPVSTYIDEAPYGVCATMPTAFFNVEVPGLDRKEVRKAIAMAVDYDQIIASAMSNQSPSFKDVPRSIMNPTSAEQSLVNQDALKDYQFTGNDVEGANAVLDKAGIVDKDGDGIREIDGKNLSFKAECPDGWTDWNASLEIVAAAGSKIGINIETYFPDANTFYDDMTTRKFDICMWNPPAASVANPWGRAMAFMSTDYANLKVNWTGNYGGYINDKANDLLKKIPLETNKDTLKEYYTELSRIYLDEVPSFSLMYRPMLFHAVNESVWTGFPQLDDGDNIPPTDCTDGYGIAALYNLVNVN</sequence>
<proteinExistence type="predicted"/>
<protein>
    <submittedName>
        <fullName evidence="4">ABC transporter substrate-binding protein</fullName>
    </submittedName>
</protein>
<evidence type="ECO:0000313" key="4">
    <source>
        <dbReference type="EMBL" id="MDW2796765.1"/>
    </source>
</evidence>
<reference evidence="4 5" key="1">
    <citation type="submission" date="2023-10" db="EMBL/GenBank/DDBJ databases">
        <title>A novel Glycoside Hydrolase 43-Like Enzyme from Clostrdium boliviensis is an Endo-xylanase, and a Candidate for Xylooligosaccharides Production from Different Xylan Substrates.</title>
        <authorList>
            <person name="Alvarez M.T."/>
            <person name="Rocabado-Villegas L.R."/>
            <person name="Salas-Veizaga D.M."/>
            <person name="Linares-Pasten J.A."/>
            <person name="Gudmundsdottir E.E."/>
            <person name="Hreggvidsson G.O."/>
            <person name="Adlercreutz P."/>
            <person name="Nordberg Karlsson E."/>
        </authorList>
    </citation>
    <scope>NUCLEOTIDE SEQUENCE [LARGE SCALE GENOMIC DNA]</scope>
    <source>
        <strain evidence="4 5">E-1</strain>
    </source>
</reference>
<feature type="region of interest" description="Disordered" evidence="1">
    <location>
        <begin position="27"/>
        <end position="69"/>
    </location>
</feature>
<feature type="signal peptide" evidence="2">
    <location>
        <begin position="1"/>
        <end position="28"/>
    </location>
</feature>
<dbReference type="Gene3D" id="3.40.190.10">
    <property type="entry name" value="Periplasmic binding protein-like II"/>
    <property type="match status" value="1"/>
</dbReference>
<dbReference type="RefSeq" id="WP_318063029.1">
    <property type="nucleotide sequence ID" value="NZ_JAWONS010000099.1"/>
</dbReference>
<accession>A0ABU4GGL7</accession>